<feature type="transmembrane region" description="Helical" evidence="6">
    <location>
        <begin position="330"/>
        <end position="349"/>
    </location>
</feature>
<dbReference type="PATRIC" id="fig|1618404.3.peg.700"/>
<keyword evidence="4 6" id="KW-1133">Transmembrane helix</keyword>
<feature type="transmembrane region" description="Helical" evidence="6">
    <location>
        <begin position="238"/>
        <end position="253"/>
    </location>
</feature>
<comment type="subcellular location">
    <subcellularLocation>
        <location evidence="1">Cell membrane</location>
        <topology evidence="1">Multi-pass membrane protein</topology>
    </subcellularLocation>
</comment>
<gene>
    <name evidence="8" type="ORF">UW35_C0029G0010</name>
</gene>
<organism evidence="8 9">
    <name type="scientific">Candidatus Collierbacteria bacterium GW2011_GWF2_44_15</name>
    <dbReference type="NCBI Taxonomy" id="1618404"/>
    <lineage>
        <taxon>Bacteria</taxon>
        <taxon>Candidatus Collieribacteriota</taxon>
    </lineage>
</organism>
<accession>A0A0G1HG43</accession>
<evidence type="ECO:0000313" key="8">
    <source>
        <dbReference type="EMBL" id="KKT45855.1"/>
    </source>
</evidence>
<evidence type="ECO:0000313" key="9">
    <source>
        <dbReference type="Proteomes" id="UP000033861"/>
    </source>
</evidence>
<dbReference type="GO" id="GO:0005886">
    <property type="term" value="C:plasma membrane"/>
    <property type="evidence" value="ECO:0007669"/>
    <property type="project" value="UniProtKB-SubCell"/>
</dbReference>
<dbReference type="Pfam" id="PF03772">
    <property type="entry name" value="Competence"/>
    <property type="match status" value="1"/>
</dbReference>
<dbReference type="NCBIfam" id="TIGR00360">
    <property type="entry name" value="ComEC_N-term"/>
    <property type="match status" value="1"/>
</dbReference>
<comment type="caution">
    <text evidence="8">The sequence shown here is derived from an EMBL/GenBank/DDBJ whole genome shotgun (WGS) entry which is preliminary data.</text>
</comment>
<evidence type="ECO:0000256" key="6">
    <source>
        <dbReference type="SAM" id="Phobius"/>
    </source>
</evidence>
<sequence length="374" mass="41464">MFWFIRIAVLLFFLELRLFNSQVEGLSMVKGRKVRVTGNIDKISRNVSNCKIDVGDFWFEIEGWCRFSQGSVISVIGTIDRSVTDMFFGQMRLTSALIDDSNIEVVVTQEDDKKPGVFQVLREKIRHRFIRVLPVFEAGLVSGMITGDKEGLSRSAYQLMIDSGTIHIIVASGYNVMLVAGTLMSGLFWLLKRSRAMIFTLVSVVLYTLLAGGDPPVVRAAIMAGVLLIGGVLGRKSVSWWSLLLAGWVMVMIEPEMLTNASFQLSMGASVGLMIVYPMIMSMSVMKSNRLIELSDKLGIMTTVSTMMTTAPIIWWHFGRFSAVALLSNVLILPFVSVIMILGVMTLVLGGLTAPFLYAASHWVVMVIEFFARG</sequence>
<feature type="transmembrane region" description="Helical" evidence="6">
    <location>
        <begin position="298"/>
        <end position="318"/>
    </location>
</feature>
<name>A0A0G1HG43_9BACT</name>
<dbReference type="PANTHER" id="PTHR30619:SF7">
    <property type="entry name" value="BETA-LACTAMASE DOMAIN PROTEIN"/>
    <property type="match status" value="1"/>
</dbReference>
<dbReference type="PANTHER" id="PTHR30619">
    <property type="entry name" value="DNA INTERNALIZATION/COMPETENCE PROTEIN COMEC/REC2"/>
    <property type="match status" value="1"/>
</dbReference>
<dbReference type="Proteomes" id="UP000033861">
    <property type="component" value="Unassembled WGS sequence"/>
</dbReference>
<reference evidence="8 9" key="1">
    <citation type="journal article" date="2015" name="Nature">
        <title>rRNA introns, odd ribosomes, and small enigmatic genomes across a large radiation of phyla.</title>
        <authorList>
            <person name="Brown C.T."/>
            <person name="Hug L.A."/>
            <person name="Thomas B.C."/>
            <person name="Sharon I."/>
            <person name="Castelle C.J."/>
            <person name="Singh A."/>
            <person name="Wilkins M.J."/>
            <person name="Williams K.H."/>
            <person name="Banfield J.F."/>
        </authorList>
    </citation>
    <scope>NUCLEOTIDE SEQUENCE [LARGE SCALE GENOMIC DNA]</scope>
</reference>
<evidence type="ECO:0000256" key="2">
    <source>
        <dbReference type="ARBA" id="ARBA00022475"/>
    </source>
</evidence>
<keyword evidence="3 6" id="KW-0812">Transmembrane</keyword>
<dbReference type="EMBL" id="LCHZ01000029">
    <property type="protein sequence ID" value="KKT45855.1"/>
    <property type="molecule type" value="Genomic_DNA"/>
</dbReference>
<evidence type="ECO:0000256" key="3">
    <source>
        <dbReference type="ARBA" id="ARBA00022692"/>
    </source>
</evidence>
<feature type="transmembrane region" description="Helical" evidence="6">
    <location>
        <begin position="265"/>
        <end position="286"/>
    </location>
</feature>
<dbReference type="InterPro" id="IPR004477">
    <property type="entry name" value="ComEC_N"/>
</dbReference>
<evidence type="ECO:0000256" key="5">
    <source>
        <dbReference type="ARBA" id="ARBA00023136"/>
    </source>
</evidence>
<evidence type="ECO:0000256" key="4">
    <source>
        <dbReference type="ARBA" id="ARBA00022989"/>
    </source>
</evidence>
<keyword evidence="2" id="KW-1003">Cell membrane</keyword>
<feature type="domain" description="ComEC/Rec2-related protein" evidence="7">
    <location>
        <begin position="144"/>
        <end position="371"/>
    </location>
</feature>
<dbReference type="STRING" id="1618404.UW35_C0029G0010"/>
<protein>
    <submittedName>
        <fullName evidence="8">Internalization-related competence protein ComEC/Rec2 protein</fullName>
    </submittedName>
</protein>
<proteinExistence type="predicted"/>
<keyword evidence="5 6" id="KW-0472">Membrane</keyword>
<evidence type="ECO:0000256" key="1">
    <source>
        <dbReference type="ARBA" id="ARBA00004651"/>
    </source>
</evidence>
<dbReference type="InterPro" id="IPR052159">
    <property type="entry name" value="Competence_DNA_uptake"/>
</dbReference>
<dbReference type="AlphaFoldDB" id="A0A0G1HG43"/>
<evidence type="ECO:0000259" key="7">
    <source>
        <dbReference type="Pfam" id="PF03772"/>
    </source>
</evidence>
<feature type="transmembrane region" description="Helical" evidence="6">
    <location>
        <begin position="198"/>
        <end position="218"/>
    </location>
</feature>
<feature type="transmembrane region" description="Helical" evidence="6">
    <location>
        <begin position="166"/>
        <end position="191"/>
    </location>
</feature>